<dbReference type="InterPro" id="IPR023346">
    <property type="entry name" value="Lysozyme-like_dom_sf"/>
</dbReference>
<dbReference type="SUPFAM" id="SSF53955">
    <property type="entry name" value="Lysozyme-like"/>
    <property type="match status" value="1"/>
</dbReference>
<keyword evidence="1" id="KW-0472">Membrane</keyword>
<feature type="transmembrane region" description="Helical" evidence="1">
    <location>
        <begin position="12"/>
        <end position="30"/>
    </location>
</feature>
<comment type="caution">
    <text evidence="3">The sequence shown here is derived from an EMBL/GenBank/DDBJ whole genome shotgun (WGS) entry which is preliminary data.</text>
</comment>
<dbReference type="InterPro" id="IPR008258">
    <property type="entry name" value="Transglycosylase_SLT_dom_1"/>
</dbReference>
<dbReference type="PANTHER" id="PTHR37423:SF2">
    <property type="entry name" value="MEMBRANE-BOUND LYTIC MUREIN TRANSGLYCOSYLASE C"/>
    <property type="match status" value="1"/>
</dbReference>
<reference evidence="3 4" key="1">
    <citation type="submission" date="2017-11" db="EMBL/GenBank/DDBJ databases">
        <title>Genome-resolved metagenomics identifies genetic mobility, metabolic interactions, and unexpected diversity in perchlorate-reducing communities.</title>
        <authorList>
            <person name="Barnum T.P."/>
            <person name="Figueroa I.A."/>
            <person name="Carlstrom C.I."/>
            <person name="Lucas L.N."/>
            <person name="Engelbrektson A.L."/>
            <person name="Coates J.D."/>
        </authorList>
    </citation>
    <scope>NUCLEOTIDE SEQUENCE [LARGE SCALE GENOMIC DNA]</scope>
    <source>
        <strain evidence="3">BM706</strain>
    </source>
</reference>
<evidence type="ECO:0000259" key="2">
    <source>
        <dbReference type="Pfam" id="PF01464"/>
    </source>
</evidence>
<gene>
    <name evidence="3" type="ORF">C0601_01985</name>
</gene>
<evidence type="ECO:0000256" key="1">
    <source>
        <dbReference type="SAM" id="Phobius"/>
    </source>
</evidence>
<dbReference type="PANTHER" id="PTHR37423">
    <property type="entry name" value="SOLUBLE LYTIC MUREIN TRANSGLYCOSYLASE-RELATED"/>
    <property type="match status" value="1"/>
</dbReference>
<feature type="domain" description="Transglycosylase SLT" evidence="2">
    <location>
        <begin position="411"/>
        <end position="522"/>
    </location>
</feature>
<keyword evidence="1" id="KW-1133">Transmembrane helix</keyword>
<dbReference type="Gene3D" id="1.10.530.10">
    <property type="match status" value="1"/>
</dbReference>
<dbReference type="Proteomes" id="UP000234857">
    <property type="component" value="Unassembled WGS sequence"/>
</dbReference>
<dbReference type="EMBL" id="PKTG01000033">
    <property type="protein sequence ID" value="PLX19360.1"/>
    <property type="molecule type" value="Genomic_DNA"/>
</dbReference>
<dbReference type="CDD" id="cd16896">
    <property type="entry name" value="LT_Slt70-like"/>
    <property type="match status" value="1"/>
</dbReference>
<evidence type="ECO:0000313" key="3">
    <source>
        <dbReference type="EMBL" id="PLX19360.1"/>
    </source>
</evidence>
<evidence type="ECO:0000313" key="4">
    <source>
        <dbReference type="Proteomes" id="UP000234857"/>
    </source>
</evidence>
<keyword evidence="1" id="KW-0812">Transmembrane</keyword>
<organism evidence="3 4">
    <name type="scientific">Muiribacterium halophilum</name>
    <dbReference type="NCBI Taxonomy" id="2053465"/>
    <lineage>
        <taxon>Bacteria</taxon>
        <taxon>Candidatus Muiribacteriota</taxon>
        <taxon>Candidatus Muiribacteriia</taxon>
        <taxon>Candidatus Muiribacteriales</taxon>
        <taxon>Candidatus Muiribacteriaceae</taxon>
        <taxon>Candidatus Muiribacterium</taxon>
    </lineage>
</organism>
<dbReference type="Pfam" id="PF01464">
    <property type="entry name" value="SLT"/>
    <property type="match status" value="1"/>
</dbReference>
<proteinExistence type="predicted"/>
<name>A0A2N5ZKZ9_MUIH1</name>
<dbReference type="AlphaFoldDB" id="A0A2N5ZKZ9"/>
<sequence>MLKSCLNKRYYVFVFLISLYVFSFSLSRIYKEILNIQKDDITFKEEERLIQIAANNKSEKWFCYLILGQKYFNSNIDRSLYYYSEINKYSYIKNHDTYEKECLLLLRKTSYRDALDLIRKYNIYKSKNINEEIENNFEKILKEIDSDKITKTLFVGGYYNLIKEFESLLNPEEDVLIKSLFYLKDYKSIRKNFILKRKENKSLEYYYSRAFANVNDFKTDFNILKDIKTENSRDNYYKYLYGILSNEIKKFDFEWLKDIDNKYYKAKLIENILKKYKLKDKEKIFLYNIAKEDKFIGVKLYHTLSNTLNIKPPLGYKYSVFNLYNKDIYNKNRKLNANTDIFIIKDSLVKEVASLSTYILLNDIMLTEFKDLDSKINTYFKNELPNQGIRLSYKDYTLPVYYRYPTSFYRYVIKYSKECSLDPLLIWSIIREESLFKYETSNAGANGLMQIMPGTFDWIKNKFTLDMGKDKRENNIKAGVYYISYLLQKYKDFEKPYLYAIMAYNAGPGNLDKWIKKSKGLKTLIRNIPYFETERYLYKVFETYTNYIRLYDKEKKSLD</sequence>
<protein>
    <recommendedName>
        <fullName evidence="2">Transglycosylase SLT domain-containing protein</fullName>
    </recommendedName>
</protein>
<accession>A0A2N5ZKZ9</accession>